<keyword evidence="1" id="KW-1133">Transmembrane helix</keyword>
<name>A0A1G1KZM8_9BACT</name>
<dbReference type="AlphaFoldDB" id="A0A1G1KZM8"/>
<evidence type="ECO:0000256" key="1">
    <source>
        <dbReference type="SAM" id="Phobius"/>
    </source>
</evidence>
<proteinExistence type="predicted"/>
<protein>
    <recommendedName>
        <fullName evidence="4">Type II secretion system protein GspN</fullName>
    </recommendedName>
</protein>
<evidence type="ECO:0000313" key="3">
    <source>
        <dbReference type="Proteomes" id="UP000178187"/>
    </source>
</evidence>
<evidence type="ECO:0008006" key="4">
    <source>
        <dbReference type="Google" id="ProtNLM"/>
    </source>
</evidence>
<keyword evidence="1" id="KW-0812">Transmembrane</keyword>
<dbReference type="Proteomes" id="UP000178187">
    <property type="component" value="Unassembled WGS sequence"/>
</dbReference>
<accession>A0A1G1KZM8</accession>
<comment type="caution">
    <text evidence="2">The sequence shown here is derived from an EMBL/GenBank/DDBJ whole genome shotgun (WGS) entry which is preliminary data.</text>
</comment>
<dbReference type="EMBL" id="MHFR01000034">
    <property type="protein sequence ID" value="OGW98343.1"/>
    <property type="molecule type" value="Genomic_DNA"/>
</dbReference>
<gene>
    <name evidence="2" type="ORF">A3G33_02595</name>
</gene>
<evidence type="ECO:0000313" key="2">
    <source>
        <dbReference type="EMBL" id="OGW98343.1"/>
    </source>
</evidence>
<feature type="transmembrane region" description="Helical" evidence="1">
    <location>
        <begin position="6"/>
        <end position="23"/>
    </location>
</feature>
<sequence>MTNRKIIILIIVFGLMLSIPFLYREPIFRYALEKAINLSTRNILSNSVRLDRVWLESDFSLHISGFKADLKTNTGQIPFQIREIWTEGCPTHVFFKHGLYVQFDGLQFKSQKYRGIHATAYIRAGSDWFFQLNSEVDQLGLEDLAWMNPDNLEGSSGNLVGTISISNNAKNEEVIDLNIHIDQPGGRLQSKFFSALTPYLPAVSQKAEIQAIAGGAKLISYRTAKFNAKSIGGDKMKILLEIQIPEYNINLNLNIELRVDKQNSFFQVAQLLGLIKVKSI</sequence>
<keyword evidence="1" id="KW-0472">Membrane</keyword>
<organism evidence="2 3">
    <name type="scientific">Candidatus Danuiimicrobium aquiferis</name>
    <dbReference type="NCBI Taxonomy" id="1801832"/>
    <lineage>
        <taxon>Bacteria</taxon>
        <taxon>Pseudomonadati</taxon>
        <taxon>Candidatus Omnitrophota</taxon>
        <taxon>Candidatus Danuiimicrobium</taxon>
    </lineage>
</organism>
<reference evidence="2 3" key="1">
    <citation type="journal article" date="2016" name="Nat. Commun.">
        <title>Thousands of microbial genomes shed light on interconnected biogeochemical processes in an aquifer system.</title>
        <authorList>
            <person name="Anantharaman K."/>
            <person name="Brown C.T."/>
            <person name="Hug L.A."/>
            <person name="Sharon I."/>
            <person name="Castelle C.J."/>
            <person name="Probst A.J."/>
            <person name="Thomas B.C."/>
            <person name="Singh A."/>
            <person name="Wilkins M.J."/>
            <person name="Karaoz U."/>
            <person name="Brodie E.L."/>
            <person name="Williams K.H."/>
            <person name="Hubbard S.S."/>
            <person name="Banfield J.F."/>
        </authorList>
    </citation>
    <scope>NUCLEOTIDE SEQUENCE [LARGE SCALE GENOMIC DNA]</scope>
</reference>